<sequence>MPKVTWIQPSGEKVTADVPAGHNLMEAAVANNVPGVIGECGGCLSCATCHVYVDAEWSDRAGPPGEMENDMLEVTAAERRGTSRLSCQLIAGDALDGIVLHVPQA</sequence>
<evidence type="ECO:0000256" key="1">
    <source>
        <dbReference type="ARBA" id="ARBA00022714"/>
    </source>
</evidence>
<dbReference type="GO" id="GO:0140647">
    <property type="term" value="P:P450-containing electron transport chain"/>
    <property type="evidence" value="ECO:0007669"/>
    <property type="project" value="InterPro"/>
</dbReference>
<reference evidence="6 7" key="1">
    <citation type="submission" date="2019-03" db="EMBL/GenBank/DDBJ databases">
        <title>Genomic Encyclopedia of Type Strains, Phase III (KMG-III): the genomes of soil and plant-associated and newly described type strains.</title>
        <authorList>
            <person name="Whitman W."/>
        </authorList>
    </citation>
    <scope>NUCLEOTIDE SEQUENCE [LARGE SCALE GENOMIC DNA]</scope>
    <source>
        <strain evidence="6 7">CGMCC 1.7660</strain>
    </source>
</reference>
<dbReference type="GO" id="GO:0046872">
    <property type="term" value="F:metal ion binding"/>
    <property type="evidence" value="ECO:0007669"/>
    <property type="project" value="UniProtKB-KW"/>
</dbReference>
<keyword evidence="7" id="KW-1185">Reference proteome</keyword>
<feature type="domain" description="2Fe-2S ferredoxin-type" evidence="5">
    <location>
        <begin position="2"/>
        <end position="105"/>
    </location>
</feature>
<dbReference type="RefSeq" id="WP_133612810.1">
    <property type="nucleotide sequence ID" value="NZ_SNYW01000007.1"/>
</dbReference>
<dbReference type="AlphaFoldDB" id="A0A4R6WYZ1"/>
<dbReference type="Proteomes" id="UP000295783">
    <property type="component" value="Unassembled WGS sequence"/>
</dbReference>
<gene>
    <name evidence="6" type="ORF">A8950_1299</name>
</gene>
<accession>A0A4R6WYZ1</accession>
<keyword evidence="3" id="KW-0408">Iron</keyword>
<protein>
    <submittedName>
        <fullName evidence="6">2Fe-2S ferredoxin</fullName>
    </submittedName>
</protein>
<dbReference type="Pfam" id="PF00111">
    <property type="entry name" value="Fer2"/>
    <property type="match status" value="1"/>
</dbReference>
<evidence type="ECO:0000313" key="7">
    <source>
        <dbReference type="Proteomes" id="UP000295783"/>
    </source>
</evidence>
<dbReference type="PROSITE" id="PS51085">
    <property type="entry name" value="2FE2S_FER_2"/>
    <property type="match status" value="1"/>
</dbReference>
<dbReference type="InterPro" id="IPR012675">
    <property type="entry name" value="Beta-grasp_dom_sf"/>
</dbReference>
<dbReference type="CDD" id="cd00207">
    <property type="entry name" value="fer2"/>
    <property type="match status" value="1"/>
</dbReference>
<dbReference type="PANTHER" id="PTHR23426">
    <property type="entry name" value="FERREDOXIN/ADRENODOXIN"/>
    <property type="match status" value="1"/>
</dbReference>
<dbReference type="PANTHER" id="PTHR23426:SF67">
    <property type="entry name" value="2FE-2S FERREDOXIN-TYPE DOMAIN-CONTAINING PROTEIN"/>
    <property type="match status" value="1"/>
</dbReference>
<evidence type="ECO:0000256" key="2">
    <source>
        <dbReference type="ARBA" id="ARBA00022723"/>
    </source>
</evidence>
<keyword evidence="4" id="KW-0411">Iron-sulfur</keyword>
<dbReference type="Gene3D" id="3.10.20.30">
    <property type="match status" value="1"/>
</dbReference>
<evidence type="ECO:0000256" key="3">
    <source>
        <dbReference type="ARBA" id="ARBA00023004"/>
    </source>
</evidence>
<organism evidence="6 7">
    <name type="scientific">Dongia mobilis</name>
    <dbReference type="NCBI Taxonomy" id="578943"/>
    <lineage>
        <taxon>Bacteria</taxon>
        <taxon>Pseudomonadati</taxon>
        <taxon>Pseudomonadota</taxon>
        <taxon>Alphaproteobacteria</taxon>
        <taxon>Rhodospirillales</taxon>
        <taxon>Dongiaceae</taxon>
        <taxon>Dongia</taxon>
    </lineage>
</organism>
<dbReference type="EMBL" id="SNYW01000007">
    <property type="protein sequence ID" value="TDQ83017.1"/>
    <property type="molecule type" value="Genomic_DNA"/>
</dbReference>
<comment type="caution">
    <text evidence="6">The sequence shown here is derived from an EMBL/GenBank/DDBJ whole genome shotgun (WGS) entry which is preliminary data.</text>
</comment>
<dbReference type="SUPFAM" id="SSF54292">
    <property type="entry name" value="2Fe-2S ferredoxin-like"/>
    <property type="match status" value="1"/>
</dbReference>
<dbReference type="InterPro" id="IPR001055">
    <property type="entry name" value="Adrenodoxin-like"/>
</dbReference>
<proteinExistence type="predicted"/>
<dbReference type="GO" id="GO:0051537">
    <property type="term" value="F:2 iron, 2 sulfur cluster binding"/>
    <property type="evidence" value="ECO:0007669"/>
    <property type="project" value="UniProtKB-KW"/>
</dbReference>
<dbReference type="OrthoDB" id="9799640at2"/>
<evidence type="ECO:0000259" key="5">
    <source>
        <dbReference type="PROSITE" id="PS51085"/>
    </source>
</evidence>
<keyword evidence="1" id="KW-0001">2Fe-2S</keyword>
<keyword evidence="2" id="KW-0479">Metal-binding</keyword>
<dbReference type="GO" id="GO:0009055">
    <property type="term" value="F:electron transfer activity"/>
    <property type="evidence" value="ECO:0007669"/>
    <property type="project" value="TreeGrafter"/>
</dbReference>
<dbReference type="InterPro" id="IPR001041">
    <property type="entry name" value="2Fe-2S_ferredoxin-type"/>
</dbReference>
<name>A0A4R6WYZ1_9PROT</name>
<dbReference type="PRINTS" id="PR00355">
    <property type="entry name" value="ADRENODOXIN"/>
</dbReference>
<dbReference type="InterPro" id="IPR036010">
    <property type="entry name" value="2Fe-2S_ferredoxin-like_sf"/>
</dbReference>
<evidence type="ECO:0000313" key="6">
    <source>
        <dbReference type="EMBL" id="TDQ83017.1"/>
    </source>
</evidence>
<evidence type="ECO:0000256" key="4">
    <source>
        <dbReference type="ARBA" id="ARBA00023014"/>
    </source>
</evidence>